<dbReference type="PANTHER" id="PTHR12424:SF19">
    <property type="entry name" value="INTEGRASE ZINC-BINDING DOMAIN-CONTAINING PROTEIN"/>
    <property type="match status" value="1"/>
</dbReference>
<keyword evidence="6 15" id="KW-1133">Transmembrane helix</keyword>
<dbReference type="InterPro" id="IPR006990">
    <property type="entry name" value="Tweety"/>
</dbReference>
<feature type="region of interest" description="Disordered" evidence="14">
    <location>
        <begin position="543"/>
        <end position="593"/>
    </location>
</feature>
<comment type="subcellular location">
    <subcellularLocation>
        <location evidence="1">Cell membrane</location>
        <topology evidence="1">Multi-pass membrane protein</topology>
    </subcellularLocation>
</comment>
<gene>
    <name evidence="16" type="ORF">ACHAWO_004992</name>
</gene>
<feature type="transmembrane region" description="Helical" evidence="15">
    <location>
        <begin position="286"/>
        <end position="313"/>
    </location>
</feature>
<feature type="transmembrane region" description="Helical" evidence="15">
    <location>
        <begin position="250"/>
        <end position="274"/>
    </location>
</feature>
<keyword evidence="7" id="KW-0406">Ion transport</keyword>
<proteinExistence type="inferred from homology"/>
<feature type="compositionally biased region" description="Basic residues" evidence="14">
    <location>
        <begin position="557"/>
        <end position="571"/>
    </location>
</feature>
<dbReference type="InterPro" id="IPR002885">
    <property type="entry name" value="PPR_rpt"/>
</dbReference>
<dbReference type="GO" id="GO:0005254">
    <property type="term" value="F:chloride channel activity"/>
    <property type="evidence" value="ECO:0007669"/>
    <property type="project" value="UniProtKB-KW"/>
</dbReference>
<feature type="compositionally biased region" description="Basic and acidic residues" evidence="14">
    <location>
        <begin position="572"/>
        <end position="593"/>
    </location>
</feature>
<evidence type="ECO:0000256" key="6">
    <source>
        <dbReference type="ARBA" id="ARBA00022989"/>
    </source>
</evidence>
<dbReference type="Proteomes" id="UP001530400">
    <property type="component" value="Unassembled WGS sequence"/>
</dbReference>
<keyword evidence="10" id="KW-0325">Glycoprotein</keyword>
<comment type="caution">
    <text evidence="16">The sequence shown here is derived from an EMBL/GenBank/DDBJ whole genome shotgun (WGS) entry which is preliminary data.</text>
</comment>
<dbReference type="PANTHER" id="PTHR12424">
    <property type="entry name" value="TWEETY-RELATED"/>
    <property type="match status" value="1"/>
</dbReference>
<keyword evidence="3" id="KW-0813">Transport</keyword>
<evidence type="ECO:0000256" key="2">
    <source>
        <dbReference type="ARBA" id="ARBA00009849"/>
    </source>
</evidence>
<feature type="transmembrane region" description="Helical" evidence="15">
    <location>
        <begin position="52"/>
        <end position="77"/>
    </location>
</feature>
<keyword evidence="5 15" id="KW-0812">Transmembrane</keyword>
<dbReference type="InterPro" id="IPR011990">
    <property type="entry name" value="TPR-like_helical_dom_sf"/>
</dbReference>
<feature type="compositionally biased region" description="Polar residues" evidence="14">
    <location>
        <begin position="1315"/>
        <end position="1331"/>
    </location>
</feature>
<evidence type="ECO:0000256" key="11">
    <source>
        <dbReference type="ARBA" id="ARBA00023214"/>
    </source>
</evidence>
<feature type="repeat" description="PPR" evidence="13">
    <location>
        <begin position="938"/>
        <end position="972"/>
    </location>
</feature>
<reference evidence="16 17" key="1">
    <citation type="submission" date="2024-10" db="EMBL/GenBank/DDBJ databases">
        <title>Updated reference genomes for cyclostephanoid diatoms.</title>
        <authorList>
            <person name="Roberts W.R."/>
            <person name="Alverson A.J."/>
        </authorList>
    </citation>
    <scope>NUCLEOTIDE SEQUENCE [LARGE SCALE GENOMIC DNA]</scope>
    <source>
        <strain evidence="16 17">AJA010-31</strain>
    </source>
</reference>
<keyword evidence="9" id="KW-0869">Chloride channel</keyword>
<organism evidence="16 17">
    <name type="scientific">Cyclotella atomus</name>
    <dbReference type="NCBI Taxonomy" id="382360"/>
    <lineage>
        <taxon>Eukaryota</taxon>
        <taxon>Sar</taxon>
        <taxon>Stramenopiles</taxon>
        <taxon>Ochrophyta</taxon>
        <taxon>Bacillariophyta</taxon>
        <taxon>Coscinodiscophyceae</taxon>
        <taxon>Thalassiosirophycidae</taxon>
        <taxon>Stephanodiscales</taxon>
        <taxon>Stephanodiscaceae</taxon>
        <taxon>Cyclotella</taxon>
    </lineage>
</organism>
<feature type="region of interest" description="Disordered" evidence="14">
    <location>
        <begin position="1376"/>
        <end position="1395"/>
    </location>
</feature>
<dbReference type="EMBL" id="JALLPJ020000466">
    <property type="protein sequence ID" value="KAL3791368.1"/>
    <property type="molecule type" value="Genomic_DNA"/>
</dbReference>
<evidence type="ECO:0000313" key="17">
    <source>
        <dbReference type="Proteomes" id="UP001530400"/>
    </source>
</evidence>
<evidence type="ECO:0000313" key="16">
    <source>
        <dbReference type="EMBL" id="KAL3791368.1"/>
    </source>
</evidence>
<evidence type="ECO:0000256" key="7">
    <source>
        <dbReference type="ARBA" id="ARBA00023065"/>
    </source>
</evidence>
<evidence type="ECO:0000256" key="12">
    <source>
        <dbReference type="ARBA" id="ARBA00023303"/>
    </source>
</evidence>
<keyword evidence="11" id="KW-0868">Chloride</keyword>
<name>A0ABD3PTN0_9STRA</name>
<evidence type="ECO:0000256" key="13">
    <source>
        <dbReference type="PROSITE-ProRule" id="PRU00708"/>
    </source>
</evidence>
<evidence type="ECO:0008006" key="18">
    <source>
        <dbReference type="Google" id="ProtNLM"/>
    </source>
</evidence>
<evidence type="ECO:0000256" key="5">
    <source>
        <dbReference type="ARBA" id="ARBA00022692"/>
    </source>
</evidence>
<dbReference type="PROSITE" id="PS51375">
    <property type="entry name" value="PPR"/>
    <property type="match status" value="2"/>
</dbReference>
<keyword evidence="17" id="KW-1185">Reference proteome</keyword>
<feature type="compositionally biased region" description="Basic and acidic residues" evidence="14">
    <location>
        <begin position="543"/>
        <end position="556"/>
    </location>
</feature>
<accession>A0ABD3PTN0</accession>
<sequence length="1826" mass="205339">MSGSFEDYRVDYVGETYEITQQVSTFHGITRFGRTNDITDLLSADQDAQASYVAGLIALVIFSMSFFVFWIVGLLTFKCMGNNAGFLSGSPLKSSSDDKTSCFNKQVVPRVLFLAATSILWLSAVLLLVKGVTDLDSTADAADRTLLTLRGKIEEAEEITNSVQQLGIKSVKIRDKVVYLFDTVICDALDLESTLGVSLSDIKERARDDLNKLSDFLYDSLAALLSGIDTATNLTESAESVVSEIRLGGWPAILVSGLLFILPSFFVVGVFCAYKNVRAKRFQQYLSFVILPIFMGVIGFCIILCCVLIPVAAMNAGPNSGGPDDTILTSYRNLFGNDQSKRFYIVAYYTQRCLADYYPYDFLGSYYKKLIIAQTSVDQLISTLSGNLDIIEQQCGTTDGELFLSLAQSMQSSLASLKSTVDKTMDLVNCEDINKLYANAVHSATCTYAPEAMYWIYGTLLAISLSGMIMITLRSSYLTPQQDTGGLQTKEINPAKQRVQESALRIQQLYREHKRQSLSLDDDSTSLSYSSPLSHIQRRTFAGRKDRASTAFETRKPTKKQRKEYHRRQRKQRYEVEKHAVPNSKARERRAEKREHDERLIEIGLEEERLKGQLSLYFDKVREIQANIEASDKFQALLQDGKTDPKEIKKAAREAAKKAAEKEGVHHPPLPSWVEDRLTYDWGDALIDDLMGNSADLTSTPSPSPVYMGKEYGRLRRKVERVLRLNAEERLLLEGSTSSSASESSPTHGDTLLTDRLISDLIRSHRDANGKRTIPIGLGPSLEHLFQDVNIPRSELGIHAYTSLLTVCQNPWEARKVDEMRQIDGIRSNEYFWSALVDVYARSGDYLGAERVLDEMLEETKREYELDMVVYDKLSKNRPNTQLEKPIAIPPLPAYTSFFASCYKLVARNDVHPSIKSDAANRAWSRWKEMRIHSVAPDEMAYGAIMRIFAAQGRAEKAVDLLEEIINQMMMPVSSESVFNSNGNLEEVLRSEDGDGDGWYDDRDGKRVRVKPTTLLFTSALKSVSKSHEIACRFSGGTSRKSRKRESITAHHGRLARKIVILAEQAEVEQDDGFVSALMLCAATAGDSSTARAIYLASKVRRLDHLRTCGGKDHLKKLQGLISEEDKLRIGQGGSNGLAHSQTFVPAPKTIEEEISENHKDYENREYGNDTRVLSALLLAHSKAMQPKGLGSMWAGKYNRGYLCENSLRYIEAYNIPQMKNQAIPGITSVEAGLTAEGWEAEDFDTDTKQLRKKNKFRVQQIADDGEGNRIDDMDEMFAGWDPDPDEIRNDDVQLLSEGPEDTRDWLSRLPGEPPNQNIIVSNSDISSATNESDFDDSDDDLMSLEEKLAKARSELRDDDDEFNRVFEESMRQLSAANFENDQDTASGDDDNLDGLIDEDEFNRLMEDTMKGMDGIDDDEEDIRKIPGVATNDYESFRAHIEEELREEGSGQVVSEEDTRQLFDMMRAQFVDSSSIQDADFSENEGRKIDGHHSPSFISNDDYNSASVPRVTNIPNNQYGDHMQPQMQAELAATGSFNSTMYADDFLEMMSSNEHEANWKNESSLTSVNESALTANSAESSIQMALQRERNLAAQEDAHITELKELLPGLPLNRIKKISDEFASVLGYPSVMKLALALRENMPDSFGPQCLTRKNLANAKHLYDEALNSDIVDAHILNAMLQVYTNSGRIEPAIRFYETEFQKRKLKKRVDRAFKLKNQIENEGRTLDLLSYGNLIDYFARQQQIGSAVMLIKECKNIHGSPPGEKSLKHVREMCRKHGLEHKLGLKELIGNDPLEWLHKGKQLQKSRKRKGNSQIMYARNRLTDI</sequence>
<feature type="compositionally biased region" description="Acidic residues" evidence="14">
    <location>
        <begin position="1381"/>
        <end position="1395"/>
    </location>
</feature>
<keyword evidence="8 15" id="KW-0472">Membrane</keyword>
<evidence type="ECO:0000256" key="14">
    <source>
        <dbReference type="SAM" id="MobiDB-lite"/>
    </source>
</evidence>
<dbReference type="Pfam" id="PF01535">
    <property type="entry name" value="PPR"/>
    <property type="match status" value="2"/>
</dbReference>
<dbReference type="GO" id="GO:0034707">
    <property type="term" value="C:chloride channel complex"/>
    <property type="evidence" value="ECO:0007669"/>
    <property type="project" value="UniProtKB-KW"/>
</dbReference>
<evidence type="ECO:0000256" key="3">
    <source>
        <dbReference type="ARBA" id="ARBA00022448"/>
    </source>
</evidence>
<feature type="repeat" description="PPR" evidence="13">
    <location>
        <begin position="829"/>
        <end position="859"/>
    </location>
</feature>
<evidence type="ECO:0000256" key="4">
    <source>
        <dbReference type="ARBA" id="ARBA00022475"/>
    </source>
</evidence>
<dbReference type="NCBIfam" id="TIGR00756">
    <property type="entry name" value="PPR"/>
    <property type="match status" value="1"/>
</dbReference>
<evidence type="ECO:0000256" key="15">
    <source>
        <dbReference type="SAM" id="Phobius"/>
    </source>
</evidence>
<evidence type="ECO:0000256" key="9">
    <source>
        <dbReference type="ARBA" id="ARBA00023173"/>
    </source>
</evidence>
<protein>
    <recommendedName>
        <fullName evidence="18">Calmodulin</fullName>
    </recommendedName>
</protein>
<feature type="region of interest" description="Disordered" evidence="14">
    <location>
        <begin position="1302"/>
        <end position="1340"/>
    </location>
</feature>
<dbReference type="GO" id="GO:0005886">
    <property type="term" value="C:plasma membrane"/>
    <property type="evidence" value="ECO:0007669"/>
    <property type="project" value="UniProtKB-SubCell"/>
</dbReference>
<evidence type="ECO:0000256" key="1">
    <source>
        <dbReference type="ARBA" id="ARBA00004651"/>
    </source>
</evidence>
<feature type="transmembrane region" description="Helical" evidence="15">
    <location>
        <begin position="111"/>
        <end position="129"/>
    </location>
</feature>
<comment type="similarity">
    <text evidence="2">Belongs to the tweety family.</text>
</comment>
<keyword evidence="4" id="KW-1003">Cell membrane</keyword>
<dbReference type="Gene3D" id="1.25.40.10">
    <property type="entry name" value="Tetratricopeptide repeat domain"/>
    <property type="match status" value="2"/>
</dbReference>
<keyword evidence="12" id="KW-0407">Ion channel</keyword>
<evidence type="ECO:0000256" key="8">
    <source>
        <dbReference type="ARBA" id="ARBA00023136"/>
    </source>
</evidence>
<evidence type="ECO:0000256" key="10">
    <source>
        <dbReference type="ARBA" id="ARBA00023180"/>
    </source>
</evidence>